<gene>
    <name evidence="3" type="ORF">O1V66_07445</name>
</gene>
<protein>
    <submittedName>
        <fullName evidence="3">SDR family NAD(P)-dependent oxidoreductase</fullName>
    </submittedName>
</protein>
<dbReference type="SUPFAM" id="SSF51735">
    <property type="entry name" value="NAD(P)-binding Rossmann-fold domains"/>
    <property type="match status" value="1"/>
</dbReference>
<dbReference type="Proteomes" id="UP001164712">
    <property type="component" value="Chromosome"/>
</dbReference>
<organism evidence="3 4">
    <name type="scientific">Rouxiella chamberiensis</name>
    <dbReference type="NCBI Taxonomy" id="1513468"/>
    <lineage>
        <taxon>Bacteria</taxon>
        <taxon>Pseudomonadati</taxon>
        <taxon>Pseudomonadota</taxon>
        <taxon>Gammaproteobacteria</taxon>
        <taxon>Enterobacterales</taxon>
        <taxon>Yersiniaceae</taxon>
        <taxon>Rouxiella</taxon>
    </lineage>
</organism>
<accession>A0ABY7HTE6</accession>
<sequence>MMNFNNINVVVSGAAIGFGREIAKRFSSAGATVFACDIQQERLAELQAFGIHTAKVDLCDRQAAQRWIEKVGADTGGRIDVLVNNAGGVAGQSGKPIETITDEEWDRIIAINLGAAFALSRAVAPMMKKAGKGAIINISSGAALKASLTGVQAYCASKHAVLGLTRQLAHELGPFGIRVNSVAPGFVITNEATQKQWEAMGEEVQKRLLASIALRRLGTPAEIASTALYLASELASFVNGQIISVDGGQ</sequence>
<dbReference type="PRINTS" id="PR00080">
    <property type="entry name" value="SDRFAMILY"/>
</dbReference>
<proteinExistence type="inferred from homology"/>
<dbReference type="CDD" id="cd05233">
    <property type="entry name" value="SDR_c"/>
    <property type="match status" value="1"/>
</dbReference>
<keyword evidence="4" id="KW-1185">Reference proteome</keyword>
<name>A0ABY7HTE6_9GAMM</name>
<dbReference type="PRINTS" id="PR00081">
    <property type="entry name" value="GDHRDH"/>
</dbReference>
<evidence type="ECO:0000256" key="1">
    <source>
        <dbReference type="ARBA" id="ARBA00006484"/>
    </source>
</evidence>
<dbReference type="Pfam" id="PF13561">
    <property type="entry name" value="adh_short_C2"/>
    <property type="match status" value="1"/>
</dbReference>
<evidence type="ECO:0000256" key="2">
    <source>
        <dbReference type="ARBA" id="ARBA00023002"/>
    </source>
</evidence>
<dbReference type="Gene3D" id="3.40.50.720">
    <property type="entry name" value="NAD(P)-binding Rossmann-like Domain"/>
    <property type="match status" value="1"/>
</dbReference>
<dbReference type="InterPro" id="IPR036291">
    <property type="entry name" value="NAD(P)-bd_dom_sf"/>
</dbReference>
<dbReference type="PANTHER" id="PTHR42760">
    <property type="entry name" value="SHORT-CHAIN DEHYDROGENASES/REDUCTASES FAMILY MEMBER"/>
    <property type="match status" value="1"/>
</dbReference>
<dbReference type="EMBL" id="CP114058">
    <property type="protein sequence ID" value="WAT02425.1"/>
    <property type="molecule type" value="Genomic_DNA"/>
</dbReference>
<reference evidence="3" key="1">
    <citation type="submission" date="2022-12" db="EMBL/GenBank/DDBJ databases">
        <title>Complete genome sequence of an Australian strain of Rouxiella badensis DAR84756 and resolution of the R. badensis DSM100043 and R. chamberiensis DSM28324 genomes.</title>
        <authorList>
            <person name="Paul S."/>
            <person name="Anderson P.J."/>
            <person name="Maynard G."/>
            <person name="Dyall-Smith M."/>
            <person name="Kudinha T."/>
        </authorList>
    </citation>
    <scope>NUCLEOTIDE SEQUENCE</scope>
    <source>
        <strain evidence="3">DSM 28324</strain>
    </source>
</reference>
<evidence type="ECO:0000313" key="4">
    <source>
        <dbReference type="Proteomes" id="UP001164712"/>
    </source>
</evidence>
<dbReference type="RefSeq" id="WP_045047790.1">
    <property type="nucleotide sequence ID" value="NZ_CP114058.1"/>
</dbReference>
<evidence type="ECO:0000313" key="3">
    <source>
        <dbReference type="EMBL" id="WAT02425.1"/>
    </source>
</evidence>
<dbReference type="InterPro" id="IPR002347">
    <property type="entry name" value="SDR_fam"/>
</dbReference>
<keyword evidence="2" id="KW-0560">Oxidoreductase</keyword>
<comment type="similarity">
    <text evidence="1">Belongs to the short-chain dehydrogenases/reductases (SDR) family.</text>
</comment>
<dbReference type="PANTHER" id="PTHR42760:SF133">
    <property type="entry name" value="3-OXOACYL-[ACYL-CARRIER-PROTEIN] REDUCTASE"/>
    <property type="match status" value="1"/>
</dbReference>